<accession>A0ACC1HT59</accession>
<evidence type="ECO:0000313" key="2">
    <source>
        <dbReference type="Proteomes" id="UP001145114"/>
    </source>
</evidence>
<protein>
    <submittedName>
        <fullName evidence="1">Uncharacterized protein</fullName>
    </submittedName>
</protein>
<evidence type="ECO:0000313" key="1">
    <source>
        <dbReference type="EMBL" id="KAJ1679427.1"/>
    </source>
</evidence>
<comment type="caution">
    <text evidence="1">The sequence shown here is derived from an EMBL/GenBank/DDBJ whole genome shotgun (WGS) entry which is preliminary data.</text>
</comment>
<sequence length="418" mass="46696">YEQILSSYVEGVTLPYWDWSKDSVRPETSPLFTNKYMGGNGRSGDHVLVSGPFANWRVTYPETHYLTREFTPGPDSITPFWSTEALLTFISITDRYDDFHFTIEDGPHATVHIGIGGDMVQMYSPNEPFFFLHHAMVDKLWADWQKDSPSKMYQYNGVDKYENNREVKDTDILPKLPSNAQIVVNTLFDTEDESLCYRYEDSNVWGATKKALARRNNGLRKRNERRADLVGTVVDLIKSVLGIGSGAEANGGNSNAAARAQAQQAVLSDLGIPNADVGALPTEDQKLKEPIKNPQWWNEMNGLDPQQVEQVHQSGNEIIEEINNDPNYVAPAVVYHAALVQGRIADSPAGPVDQNSEESSQSQEEEETVEHEESSSTEYHSVPPTPAPPSKEDEHFATFTNYVTKNGVPSPVVVVVKY</sequence>
<keyword evidence="2" id="KW-1185">Reference proteome</keyword>
<gene>
    <name evidence="1" type="ORF">EV182_002080</name>
</gene>
<dbReference type="EMBL" id="JAMZIH010000393">
    <property type="protein sequence ID" value="KAJ1679427.1"/>
    <property type="molecule type" value="Genomic_DNA"/>
</dbReference>
<organism evidence="1 2">
    <name type="scientific">Spiromyces aspiralis</name>
    <dbReference type="NCBI Taxonomy" id="68401"/>
    <lineage>
        <taxon>Eukaryota</taxon>
        <taxon>Fungi</taxon>
        <taxon>Fungi incertae sedis</taxon>
        <taxon>Zoopagomycota</taxon>
        <taxon>Kickxellomycotina</taxon>
        <taxon>Kickxellomycetes</taxon>
        <taxon>Kickxellales</taxon>
        <taxon>Kickxellaceae</taxon>
        <taxon>Spiromyces</taxon>
    </lineage>
</organism>
<feature type="non-terminal residue" evidence="1">
    <location>
        <position position="1"/>
    </location>
</feature>
<name>A0ACC1HT59_9FUNG</name>
<dbReference type="Proteomes" id="UP001145114">
    <property type="component" value="Unassembled WGS sequence"/>
</dbReference>
<reference evidence="1" key="1">
    <citation type="submission" date="2022-06" db="EMBL/GenBank/DDBJ databases">
        <title>Phylogenomic reconstructions and comparative analyses of Kickxellomycotina fungi.</title>
        <authorList>
            <person name="Reynolds N.K."/>
            <person name="Stajich J.E."/>
            <person name="Barry K."/>
            <person name="Grigoriev I.V."/>
            <person name="Crous P."/>
            <person name="Smith M.E."/>
        </authorList>
    </citation>
    <scope>NUCLEOTIDE SEQUENCE</scope>
    <source>
        <strain evidence="1">RSA 2271</strain>
    </source>
</reference>
<proteinExistence type="predicted"/>